<evidence type="ECO:0000259" key="3">
    <source>
        <dbReference type="Pfam" id="PF14214"/>
    </source>
</evidence>
<reference evidence="4" key="1">
    <citation type="submission" date="2023-02" db="EMBL/GenBank/DDBJ databases">
        <title>Genome of toxic invasive species Heracleum sosnowskyi carries increased number of genes despite the absence of recent whole-genome duplications.</title>
        <authorList>
            <person name="Schelkunov M."/>
            <person name="Shtratnikova V."/>
            <person name="Makarenko M."/>
            <person name="Klepikova A."/>
            <person name="Omelchenko D."/>
            <person name="Novikova G."/>
            <person name="Obukhova E."/>
            <person name="Bogdanov V."/>
            <person name="Penin A."/>
            <person name="Logacheva M."/>
        </authorList>
    </citation>
    <scope>NUCLEOTIDE SEQUENCE</scope>
    <source>
        <strain evidence="4">Hsosn_3</strain>
        <tissue evidence="4">Leaf</tissue>
    </source>
</reference>
<accession>A0AAD8H9K7</accession>
<dbReference type="Proteomes" id="UP001237642">
    <property type="component" value="Unassembled WGS sequence"/>
</dbReference>
<reference evidence="4" key="2">
    <citation type="submission" date="2023-05" db="EMBL/GenBank/DDBJ databases">
        <authorList>
            <person name="Schelkunov M.I."/>
        </authorList>
    </citation>
    <scope>NUCLEOTIDE SEQUENCE</scope>
    <source>
        <strain evidence="4">Hsosn_3</strain>
        <tissue evidence="4">Leaf</tissue>
    </source>
</reference>
<evidence type="ECO:0000259" key="2">
    <source>
        <dbReference type="Pfam" id="PF07731"/>
    </source>
</evidence>
<dbReference type="AlphaFoldDB" id="A0AAD8H9K7"/>
<protein>
    <submittedName>
        <fullName evidence="4">Plastocyanin-like domain-containing protein</fullName>
    </submittedName>
</protein>
<dbReference type="Gene3D" id="2.60.40.420">
    <property type="entry name" value="Cupredoxins - blue copper proteins"/>
    <property type="match status" value="1"/>
</dbReference>
<dbReference type="InterPro" id="IPR025476">
    <property type="entry name" value="Helitron_helicase-like"/>
</dbReference>
<gene>
    <name evidence="4" type="ORF">POM88_039228</name>
</gene>
<dbReference type="InterPro" id="IPR011706">
    <property type="entry name" value="Cu-oxidase_C"/>
</dbReference>
<dbReference type="PANTHER" id="PTHR11709:SF245">
    <property type="entry name" value="SKU5 SIMILAR 16"/>
    <property type="match status" value="1"/>
</dbReference>
<dbReference type="Pfam" id="PF14214">
    <property type="entry name" value="Helitron_like_N"/>
    <property type="match status" value="1"/>
</dbReference>
<dbReference type="InterPro" id="IPR045087">
    <property type="entry name" value="Cu-oxidase_fam"/>
</dbReference>
<dbReference type="EMBL" id="JAUIZM010000009">
    <property type="protein sequence ID" value="KAK1363667.1"/>
    <property type="molecule type" value="Genomic_DNA"/>
</dbReference>
<feature type="domain" description="Helitron helicase-like" evidence="3">
    <location>
        <begin position="1"/>
        <end position="86"/>
    </location>
</feature>
<dbReference type="GO" id="GO:0016491">
    <property type="term" value="F:oxidoreductase activity"/>
    <property type="evidence" value="ECO:0007669"/>
    <property type="project" value="InterPro"/>
</dbReference>
<dbReference type="PANTHER" id="PTHR11709">
    <property type="entry name" value="MULTI-COPPER OXIDASE"/>
    <property type="match status" value="1"/>
</dbReference>
<proteinExistence type="inferred from homology"/>
<organism evidence="4 5">
    <name type="scientific">Heracleum sosnowskyi</name>
    <dbReference type="NCBI Taxonomy" id="360622"/>
    <lineage>
        <taxon>Eukaryota</taxon>
        <taxon>Viridiplantae</taxon>
        <taxon>Streptophyta</taxon>
        <taxon>Embryophyta</taxon>
        <taxon>Tracheophyta</taxon>
        <taxon>Spermatophyta</taxon>
        <taxon>Magnoliopsida</taxon>
        <taxon>eudicotyledons</taxon>
        <taxon>Gunneridae</taxon>
        <taxon>Pentapetalae</taxon>
        <taxon>asterids</taxon>
        <taxon>campanulids</taxon>
        <taxon>Apiales</taxon>
        <taxon>Apiaceae</taxon>
        <taxon>Apioideae</taxon>
        <taxon>apioid superclade</taxon>
        <taxon>Tordylieae</taxon>
        <taxon>Tordyliinae</taxon>
        <taxon>Heracleum</taxon>
    </lineage>
</organism>
<dbReference type="InterPro" id="IPR008972">
    <property type="entry name" value="Cupredoxin"/>
</dbReference>
<evidence type="ECO:0000313" key="4">
    <source>
        <dbReference type="EMBL" id="KAK1363667.1"/>
    </source>
</evidence>
<name>A0AAD8H9K7_9APIA</name>
<dbReference type="GO" id="GO:0005507">
    <property type="term" value="F:copper ion binding"/>
    <property type="evidence" value="ECO:0007669"/>
    <property type="project" value="InterPro"/>
</dbReference>
<feature type="domain" description="Plastocyanin-like" evidence="2">
    <location>
        <begin position="144"/>
        <end position="281"/>
    </location>
</feature>
<keyword evidence="5" id="KW-1185">Reference proteome</keyword>
<evidence type="ECO:0000313" key="5">
    <source>
        <dbReference type="Proteomes" id="UP001237642"/>
    </source>
</evidence>
<comment type="caution">
    <text evidence="4">The sequence shown here is derived from an EMBL/GenBank/DDBJ whole genome shotgun (WGS) entry which is preliminary data.</text>
</comment>
<dbReference type="SUPFAM" id="SSF49503">
    <property type="entry name" value="Cupredoxins"/>
    <property type="match status" value="1"/>
</dbReference>
<comment type="similarity">
    <text evidence="1">Belongs to the multicopper oxidase family.</text>
</comment>
<dbReference type="Pfam" id="PF07731">
    <property type="entry name" value="Cu-oxidase_2"/>
    <property type="match status" value="1"/>
</dbReference>
<sequence length="303" mass="34156">MQQNFQDALAVCKEYGHPDLFITLTCNPKWDEIQEAVRSLGSQDAYVRPDIVVARVFKMKLDAMMDDFTKKNVLGRVLAVVYTLDCNCFGWNLTANAARPNPQGSYHYGTIPIVRTLVLANSAPIIKGKPRYAINKVSYKNPSTPLKLADYYNISGVYNLNTIKDTSPPGPAVIGTSVVGIELHDFVEIVFQNDENAIQSYHLDGSDFWVVGFGSGQWNSTMRKRYNLFDATTRYTAQVFPLSWTAILVSMDNKGMWNLRSAIWPRQYLGQQLYLRVWNDETSIYTESDIPPNALRCGKAANV</sequence>
<evidence type="ECO:0000256" key="1">
    <source>
        <dbReference type="ARBA" id="ARBA00010609"/>
    </source>
</evidence>